<keyword evidence="2 6" id="KW-0540">Nuclease</keyword>
<keyword evidence="1 6" id="KW-0819">tRNA processing</keyword>
<reference evidence="8 9" key="1">
    <citation type="submission" date="2015-02" db="EMBL/GenBank/DDBJ databases">
        <authorList>
            <person name="Slaby B."/>
            <person name="Hentschel U."/>
        </authorList>
    </citation>
    <scope>NUCLEOTIDE SEQUENCE [LARGE SCALE GENOMIC DNA]</scope>
    <source>
        <strain evidence="8">15L</strain>
    </source>
</reference>
<accession>A0A0G8ATP8</accession>
<dbReference type="GO" id="GO:0042781">
    <property type="term" value="F:3'-tRNA processing endoribonuclease activity"/>
    <property type="evidence" value="ECO:0007669"/>
    <property type="project" value="TreeGrafter"/>
</dbReference>
<comment type="catalytic activity">
    <reaction evidence="6">
        <text>Endonucleolytic cleavage of RNA, removing 5'-extranucleotides from tRNA precursor.</text>
        <dbReference type="EC" id="3.1.26.5"/>
    </reaction>
</comment>
<evidence type="ECO:0000313" key="9">
    <source>
        <dbReference type="Proteomes" id="UP000035037"/>
    </source>
</evidence>
<dbReference type="Pfam" id="PF00825">
    <property type="entry name" value="Ribonuclease_P"/>
    <property type="match status" value="1"/>
</dbReference>
<dbReference type="PANTHER" id="PTHR33992">
    <property type="entry name" value="RIBONUCLEASE P PROTEIN COMPONENT"/>
    <property type="match status" value="1"/>
</dbReference>
<dbReference type="STRING" id="431041.FLM9_200"/>
<evidence type="ECO:0000256" key="5">
    <source>
        <dbReference type="ARBA" id="ARBA00022884"/>
    </source>
</evidence>
<keyword evidence="4 6" id="KW-0378">Hydrolase</keyword>
<dbReference type="HAMAP" id="MF_00227">
    <property type="entry name" value="RNase_P"/>
    <property type="match status" value="1"/>
</dbReference>
<evidence type="ECO:0000256" key="1">
    <source>
        <dbReference type="ARBA" id="ARBA00022694"/>
    </source>
</evidence>
<dbReference type="InterPro" id="IPR014721">
    <property type="entry name" value="Ribsml_uS5_D2-typ_fold_subgr"/>
</dbReference>
<comment type="caution">
    <text evidence="8">The sequence shown here is derived from an EMBL/GenBank/DDBJ whole genome shotgun (WGS) entry which is preliminary data.</text>
</comment>
<gene>
    <name evidence="6" type="primary">rnpA</name>
    <name evidence="8" type="ORF">TQ37_07025</name>
</gene>
<keyword evidence="5 6" id="KW-0694">RNA-binding</keyword>
<comment type="function">
    <text evidence="6">RNaseP catalyzes the removal of the 5'-leader sequence from pre-tRNA to produce the mature 5'-terminus. It can also cleave other RNA substrates such as 4.5S RNA. The protein component plays an auxiliary but essential role in vivo by binding to the 5'-leader sequence and broadening the substrate specificity of the ribozyme.</text>
</comment>
<evidence type="ECO:0000256" key="6">
    <source>
        <dbReference type="HAMAP-Rule" id="MF_00227"/>
    </source>
</evidence>
<protein>
    <recommendedName>
        <fullName evidence="6 7">Ribonuclease P protein component</fullName>
        <shortName evidence="6">RNase P protein</shortName>
        <shortName evidence="6">RNaseP protein</shortName>
        <ecNumber evidence="6 7">3.1.26.5</ecNumber>
    </recommendedName>
    <alternativeName>
        <fullName evidence="6">Protein C5</fullName>
    </alternativeName>
</protein>
<comment type="subunit">
    <text evidence="6">Consists of a catalytic RNA component (M1 or rnpB) and a protein subunit.</text>
</comment>
<dbReference type="PANTHER" id="PTHR33992:SF1">
    <property type="entry name" value="RIBONUCLEASE P PROTEIN COMPONENT"/>
    <property type="match status" value="1"/>
</dbReference>
<comment type="similarity">
    <text evidence="6">Belongs to the RnpA family.</text>
</comment>
<dbReference type="EC" id="3.1.26.5" evidence="6 7"/>
<dbReference type="GO" id="GO:0030677">
    <property type="term" value="C:ribonuclease P complex"/>
    <property type="evidence" value="ECO:0007669"/>
    <property type="project" value="TreeGrafter"/>
</dbReference>
<dbReference type="SUPFAM" id="SSF54211">
    <property type="entry name" value="Ribosomal protein S5 domain 2-like"/>
    <property type="match status" value="1"/>
</dbReference>
<dbReference type="GO" id="GO:0004526">
    <property type="term" value="F:ribonuclease P activity"/>
    <property type="evidence" value="ECO:0007669"/>
    <property type="project" value="UniProtKB-UniRule"/>
</dbReference>
<dbReference type="InterPro" id="IPR020568">
    <property type="entry name" value="Ribosomal_Su5_D2-typ_SF"/>
</dbReference>
<dbReference type="AlphaFoldDB" id="A0A0G8ATP8"/>
<proteinExistence type="inferred from homology"/>
<name>A0A0G8ATP8_9SYNE</name>
<dbReference type="EMBL" id="JYFQ01000140">
    <property type="protein sequence ID" value="KKZ11537.1"/>
    <property type="molecule type" value="Genomic_DNA"/>
</dbReference>
<dbReference type="PATRIC" id="fig|1608419.3.peg.522"/>
<dbReference type="GO" id="GO:0000049">
    <property type="term" value="F:tRNA binding"/>
    <property type="evidence" value="ECO:0007669"/>
    <property type="project" value="UniProtKB-UniRule"/>
</dbReference>
<keyword evidence="3 6" id="KW-0255">Endonuclease</keyword>
<sequence>MVLPRDHRLSGTMVFDHLYRARARFHGGNLILRVGLPNFPHLKPGLMGSRVRIAVQHNRAAVCQEDLRFAVVVSKKVSKRAVMRNRLRRLLHNAFMKDVPHLRRGYWLLLSLRPGAAQRSEDQLLQEWSDLLRQSGLCCGHEQHVPAAVIR</sequence>
<dbReference type="GO" id="GO:0001682">
    <property type="term" value="P:tRNA 5'-leader removal"/>
    <property type="evidence" value="ECO:0007669"/>
    <property type="project" value="UniProtKB-UniRule"/>
</dbReference>
<dbReference type="InterPro" id="IPR000100">
    <property type="entry name" value="RNase_P"/>
</dbReference>
<reference evidence="8 9" key="2">
    <citation type="submission" date="2015-05" db="EMBL/GenBank/DDBJ databases">
        <title>Lifestyle Evolution in Cyanobacterial Symbionts of Sponges.</title>
        <authorList>
            <person name="Burgsdorf I."/>
            <person name="Slaby B.M."/>
            <person name="Handley K.M."/>
            <person name="Haber M."/>
            <person name="Blom J."/>
            <person name="Marshall C.W."/>
            <person name="Gilbert J.A."/>
            <person name="Hentschel U."/>
            <person name="Steindler L."/>
        </authorList>
    </citation>
    <scope>NUCLEOTIDE SEQUENCE [LARGE SCALE GENOMIC DNA]</scope>
    <source>
        <strain evidence="8">15L</strain>
    </source>
</reference>
<dbReference type="NCBIfam" id="TIGR00188">
    <property type="entry name" value="rnpA"/>
    <property type="match status" value="1"/>
</dbReference>
<evidence type="ECO:0000256" key="7">
    <source>
        <dbReference type="NCBIfam" id="TIGR00188"/>
    </source>
</evidence>
<dbReference type="Proteomes" id="UP000035037">
    <property type="component" value="Unassembled WGS sequence"/>
</dbReference>
<evidence type="ECO:0000256" key="2">
    <source>
        <dbReference type="ARBA" id="ARBA00022722"/>
    </source>
</evidence>
<dbReference type="Gene3D" id="3.30.230.10">
    <property type="match status" value="1"/>
</dbReference>
<evidence type="ECO:0000313" key="8">
    <source>
        <dbReference type="EMBL" id="KKZ11537.1"/>
    </source>
</evidence>
<organism evidence="8 9">
    <name type="scientific">Candidatus Synechococcus spongiarum 15L</name>
    <dbReference type="NCBI Taxonomy" id="1608419"/>
    <lineage>
        <taxon>Bacteria</taxon>
        <taxon>Bacillati</taxon>
        <taxon>Cyanobacteriota</taxon>
        <taxon>Cyanophyceae</taxon>
        <taxon>Synechococcales</taxon>
        <taxon>Synechococcaceae</taxon>
        <taxon>Synechococcus</taxon>
    </lineage>
</organism>
<evidence type="ECO:0000256" key="4">
    <source>
        <dbReference type="ARBA" id="ARBA00022801"/>
    </source>
</evidence>
<evidence type="ECO:0000256" key="3">
    <source>
        <dbReference type="ARBA" id="ARBA00022759"/>
    </source>
</evidence>